<keyword evidence="1" id="KW-0863">Zinc-finger</keyword>
<dbReference type="EnsemblPlants" id="HORVU.MOREX.r3.7HG0650200.1">
    <property type="protein sequence ID" value="HORVU.MOREX.r3.7HG0650200.1"/>
    <property type="gene ID" value="HORVU.MOREX.r3.7HG0650200"/>
</dbReference>
<evidence type="ECO:0000313" key="3">
    <source>
        <dbReference type="EnsemblPlants" id="HORVU.MOREX.r3.7HG0650200.1"/>
    </source>
</evidence>
<reference evidence="4" key="1">
    <citation type="journal article" date="2012" name="Nature">
        <title>A physical, genetic and functional sequence assembly of the barley genome.</title>
        <authorList>
            <consortium name="The International Barley Genome Sequencing Consortium"/>
            <person name="Mayer K.F."/>
            <person name="Waugh R."/>
            <person name="Brown J.W."/>
            <person name="Schulman A."/>
            <person name="Langridge P."/>
            <person name="Platzer M."/>
            <person name="Fincher G.B."/>
            <person name="Muehlbauer G.J."/>
            <person name="Sato K."/>
            <person name="Close T.J."/>
            <person name="Wise R.P."/>
            <person name="Stein N."/>
        </authorList>
    </citation>
    <scope>NUCLEOTIDE SEQUENCE [LARGE SCALE GENOMIC DNA]</scope>
    <source>
        <strain evidence="4">cv. Morex</strain>
    </source>
</reference>
<dbReference type="AlphaFoldDB" id="A0A8I6Z6W8"/>
<dbReference type="SUPFAM" id="SSF57903">
    <property type="entry name" value="FYVE/PHD zinc finger"/>
    <property type="match status" value="1"/>
</dbReference>
<evidence type="ECO:0000256" key="2">
    <source>
        <dbReference type="ARBA" id="ARBA00022833"/>
    </source>
</evidence>
<dbReference type="Proteomes" id="UP000011116">
    <property type="component" value="Chromosome 7H"/>
</dbReference>
<dbReference type="GO" id="GO:0008270">
    <property type="term" value="F:zinc ion binding"/>
    <property type="evidence" value="ECO:0007669"/>
    <property type="project" value="UniProtKB-KW"/>
</dbReference>
<keyword evidence="4" id="KW-1185">Reference proteome</keyword>
<proteinExistence type="predicted"/>
<keyword evidence="2" id="KW-0862">Zinc</keyword>
<reference evidence="3" key="2">
    <citation type="submission" date="2020-10" db="EMBL/GenBank/DDBJ databases">
        <authorList>
            <person name="Scholz U."/>
            <person name="Mascher M."/>
            <person name="Fiebig A."/>
        </authorList>
    </citation>
    <scope>NUCLEOTIDE SEQUENCE [LARGE SCALE GENOMIC DNA]</scope>
    <source>
        <strain evidence="3">cv. Morex</strain>
    </source>
</reference>
<accession>A0A8I6Z6W8</accession>
<evidence type="ECO:0000256" key="1">
    <source>
        <dbReference type="ARBA" id="ARBA00022771"/>
    </source>
</evidence>
<protein>
    <submittedName>
        <fullName evidence="3">Uncharacterized protein</fullName>
    </submittedName>
</protein>
<sequence length="348" mass="39999">MAAARVCCTCGGAIRGEEEERFFECFRCARWQHKYCVTGWVRDEDDPELCDICRDQERQQPHQWVEKLASLDFHRICRPYNFCYLCCKHFCPRCCPAVPLCPRRDHGNHLTFLIEVRQHGGLLLVRLTQVNWFYNCSHIEPEIVGWVRLHPKPEEQDAGSGGKPCGFRDCNRRIAQNYDFCSIYCQFQEVARDAVMPPTRQQVLVSRVQKDRVEGLLRIEDSNGAPIVSLGHRWDKFCLLCHAGFSSQVCHHHDNHSTIPIIDREFGLVARFIQTLHEKWLASLSTVQSSREERVNVLTGVTDVIVEVPLMMQPHPVSELRPNSCLCGNGIGKDMRSCSVHCMAANFE</sequence>
<dbReference type="InterPro" id="IPR011011">
    <property type="entry name" value="Znf_FYVE_PHD"/>
</dbReference>
<dbReference type="Gramene" id="HORVU.MOREX.r2.7HG0539590.1">
    <property type="protein sequence ID" value="HORVU.MOREX.r2.7HG0539590.1"/>
    <property type="gene ID" value="HORVU.MOREX.r2.7HG0539590"/>
</dbReference>
<evidence type="ECO:0000313" key="4">
    <source>
        <dbReference type="Proteomes" id="UP000011116"/>
    </source>
</evidence>
<dbReference type="Gramene" id="HORVU.MOREX.r3.7HG0650200.1">
    <property type="protein sequence ID" value="HORVU.MOREX.r3.7HG0650200.1"/>
    <property type="gene ID" value="HORVU.MOREX.r3.7HG0650200"/>
</dbReference>
<reference evidence="3" key="3">
    <citation type="submission" date="2022-01" db="UniProtKB">
        <authorList>
            <consortium name="EnsemblPlants"/>
        </authorList>
    </citation>
    <scope>IDENTIFICATION</scope>
    <source>
        <strain evidence="3">subsp. vulgare</strain>
    </source>
</reference>
<keyword evidence="1" id="KW-0479">Metal-binding</keyword>
<name>A0A8I6Z6W8_HORVV</name>
<organism evidence="3 4">
    <name type="scientific">Hordeum vulgare subsp. vulgare</name>
    <name type="common">Domesticated barley</name>
    <dbReference type="NCBI Taxonomy" id="112509"/>
    <lineage>
        <taxon>Eukaryota</taxon>
        <taxon>Viridiplantae</taxon>
        <taxon>Streptophyta</taxon>
        <taxon>Embryophyta</taxon>
        <taxon>Tracheophyta</taxon>
        <taxon>Spermatophyta</taxon>
        <taxon>Magnoliopsida</taxon>
        <taxon>Liliopsida</taxon>
        <taxon>Poales</taxon>
        <taxon>Poaceae</taxon>
        <taxon>BOP clade</taxon>
        <taxon>Pooideae</taxon>
        <taxon>Triticodae</taxon>
        <taxon>Triticeae</taxon>
        <taxon>Hordeinae</taxon>
        <taxon>Hordeum</taxon>
    </lineage>
</organism>